<dbReference type="Ensembl" id="ENSSHAT00000028935.1">
    <property type="protein sequence ID" value="ENSSHAP00000023432.1"/>
    <property type="gene ID" value="ENSSHAG00000025653.1"/>
</dbReference>
<evidence type="ECO:0000259" key="4">
    <source>
        <dbReference type="PROSITE" id="PS51980"/>
    </source>
</evidence>
<dbReference type="GeneID" id="100925681"/>
<reference evidence="5 6" key="1">
    <citation type="journal article" date="2011" name="Proc. Natl. Acad. Sci. U.S.A.">
        <title>Genetic diversity and population structure of the endangered marsupial Sarcophilus harrisii (Tasmanian devil).</title>
        <authorList>
            <person name="Miller W."/>
            <person name="Hayes V.M."/>
            <person name="Ratan A."/>
            <person name="Petersen D.C."/>
            <person name="Wittekindt N.E."/>
            <person name="Miller J."/>
            <person name="Walenz B."/>
            <person name="Knight J."/>
            <person name="Qi J."/>
            <person name="Zhao F."/>
            <person name="Wang Q."/>
            <person name="Bedoya-Reina O.C."/>
            <person name="Katiyar N."/>
            <person name="Tomsho L.P."/>
            <person name="Kasson L.M."/>
            <person name="Hardie R.A."/>
            <person name="Woodbridge P."/>
            <person name="Tindall E.A."/>
            <person name="Bertelsen M.F."/>
            <person name="Dixon D."/>
            <person name="Pyecroft S."/>
            <person name="Helgen K.M."/>
            <person name="Lesk A.M."/>
            <person name="Pringle T.H."/>
            <person name="Patterson N."/>
            <person name="Zhang Y."/>
            <person name="Kreiss A."/>
            <person name="Woods G.M."/>
            <person name="Jones M.E."/>
            <person name="Schuster S.C."/>
        </authorList>
    </citation>
    <scope>NUCLEOTIDE SEQUENCE [LARGE SCALE GENOMIC DNA]</scope>
</reference>
<dbReference type="PROSITE" id="PS51980">
    <property type="entry name" value="OCEL"/>
    <property type="match status" value="1"/>
</dbReference>
<evidence type="ECO:0000313" key="6">
    <source>
        <dbReference type="Proteomes" id="UP000007648"/>
    </source>
</evidence>
<dbReference type="PANTHER" id="PTHR23288:SF15">
    <property type="entry name" value="OCCLUDIN_ELL DOMAIN-CONTAINING PROTEIN 1"/>
    <property type="match status" value="1"/>
</dbReference>
<dbReference type="InterPro" id="IPR010844">
    <property type="entry name" value="Occludin_ELL"/>
</dbReference>
<dbReference type="SUPFAM" id="SSF144292">
    <property type="entry name" value="occludin/ELL-like"/>
    <property type="match status" value="1"/>
</dbReference>
<dbReference type="FunCoup" id="A0A7N4NHK8">
    <property type="interactions" value="7"/>
</dbReference>
<dbReference type="InterPro" id="IPR031176">
    <property type="entry name" value="ELL/occludin"/>
</dbReference>
<organism evidence="5 6">
    <name type="scientific">Sarcophilus harrisii</name>
    <name type="common">Tasmanian devil</name>
    <name type="synonym">Sarcophilus laniarius</name>
    <dbReference type="NCBI Taxonomy" id="9305"/>
    <lineage>
        <taxon>Eukaryota</taxon>
        <taxon>Metazoa</taxon>
        <taxon>Chordata</taxon>
        <taxon>Craniata</taxon>
        <taxon>Vertebrata</taxon>
        <taxon>Euteleostomi</taxon>
        <taxon>Mammalia</taxon>
        <taxon>Metatheria</taxon>
        <taxon>Dasyuromorphia</taxon>
        <taxon>Dasyuridae</taxon>
        <taxon>Sarcophilus</taxon>
    </lineage>
</organism>
<dbReference type="RefSeq" id="XP_031803848.1">
    <property type="nucleotide sequence ID" value="XM_031947988.1"/>
</dbReference>
<accession>A0A7N4NHK8</accession>
<comment type="similarity">
    <text evidence="1 2">Belongs to the ELL/occludin family.</text>
</comment>
<dbReference type="GeneTree" id="ENSGT00940000162475"/>
<dbReference type="Gene3D" id="6.10.140.340">
    <property type="match status" value="1"/>
</dbReference>
<dbReference type="GO" id="GO:0070830">
    <property type="term" value="P:bicellular tight junction assembly"/>
    <property type="evidence" value="ECO:0007669"/>
    <property type="project" value="TreeGrafter"/>
</dbReference>
<reference evidence="5" key="2">
    <citation type="submission" date="2025-08" db="UniProtKB">
        <authorList>
            <consortium name="Ensembl"/>
        </authorList>
    </citation>
    <scope>IDENTIFICATION</scope>
</reference>
<reference evidence="5" key="3">
    <citation type="submission" date="2025-09" db="UniProtKB">
        <authorList>
            <consortium name="Ensembl"/>
        </authorList>
    </citation>
    <scope>IDENTIFICATION</scope>
</reference>
<keyword evidence="6" id="KW-1185">Reference proteome</keyword>
<name>A0A7N4NHK8_SARHA</name>
<dbReference type="PANTHER" id="PTHR23288">
    <property type="entry name" value="OCCLUDIN AND RNA POLYMERASE II ELONGATION FACTOR ELL"/>
    <property type="match status" value="1"/>
</dbReference>
<dbReference type="Proteomes" id="UP000007648">
    <property type="component" value="Unassembled WGS sequence"/>
</dbReference>
<dbReference type="GO" id="GO:0031410">
    <property type="term" value="C:cytoplasmic vesicle"/>
    <property type="evidence" value="ECO:0007669"/>
    <property type="project" value="TreeGrafter"/>
</dbReference>
<dbReference type="OrthoDB" id="9445081at2759"/>
<dbReference type="Pfam" id="PF07303">
    <property type="entry name" value="Occludin_ELL"/>
    <property type="match status" value="1"/>
</dbReference>
<evidence type="ECO:0000256" key="3">
    <source>
        <dbReference type="SAM" id="MobiDB-lite"/>
    </source>
</evidence>
<feature type="compositionally biased region" description="Low complexity" evidence="3">
    <location>
        <begin position="85"/>
        <end position="108"/>
    </location>
</feature>
<protein>
    <submittedName>
        <fullName evidence="5">Occludin/ELL domain containing 1</fullName>
    </submittedName>
</protein>
<evidence type="ECO:0000256" key="2">
    <source>
        <dbReference type="PROSITE-ProRule" id="PRU01324"/>
    </source>
</evidence>
<dbReference type="CTD" id="79629"/>
<evidence type="ECO:0000313" key="5">
    <source>
        <dbReference type="Ensembl" id="ENSSHAP00000023432.1"/>
    </source>
</evidence>
<feature type="domain" description="OCEL" evidence="4">
    <location>
        <begin position="235"/>
        <end position="344"/>
    </location>
</feature>
<dbReference type="GO" id="GO:0016324">
    <property type="term" value="C:apical plasma membrane"/>
    <property type="evidence" value="ECO:0007669"/>
    <property type="project" value="TreeGrafter"/>
</dbReference>
<dbReference type="GO" id="GO:0005923">
    <property type="term" value="C:bicellular tight junction"/>
    <property type="evidence" value="ECO:0007669"/>
    <property type="project" value="TreeGrafter"/>
</dbReference>
<sequence length="351" mass="39040">MQTRVRYTNIHKAAARPPEPRTGEWWEGQTHPRGVCSRAPRAVSQGAGPAHIAHAPRRDEGKPPGARRGIPRVKCSVAEKLRALPPAQSSQGIQSSGQGPRGRGYSPRVPRSLQRPAQTVPPSHHFVSHTGKKFLLQGKRGTPKSSSCPPVTYHLPSRPTNPEARGQCQQRPRKIVFEDELPVKTPGMIPGLAPQPGRGPSLQPGKGPSPQPGKGPTGSGPTHHPEHTPQPQLVPDYILRYPAISSAVERGRYKAVFQDQHAEYLKLHQEVATATAKFQELEALLATLPRPGPKQEARLAWVRREFERKKRDPVFLEKQARCDYLKRKLRHLKAQIQKYDEKDSQDGSIYF</sequence>
<dbReference type="InParanoid" id="A0A7N4NHK8"/>
<evidence type="ECO:0000256" key="1">
    <source>
        <dbReference type="ARBA" id="ARBA00009171"/>
    </source>
</evidence>
<dbReference type="AlphaFoldDB" id="A0A7N4NHK8"/>
<dbReference type="KEGG" id="shr:100925681"/>
<gene>
    <name evidence="5" type="primary">OCEL1</name>
</gene>
<feature type="region of interest" description="Disordered" evidence="3">
    <location>
        <begin position="1"/>
        <end position="232"/>
    </location>
</feature>
<proteinExistence type="inferred from homology"/>